<dbReference type="InterPro" id="IPR036691">
    <property type="entry name" value="Endo/exonu/phosph_ase_sf"/>
</dbReference>
<organism evidence="3 4">
    <name type="scientific">Vibrio galatheae</name>
    <dbReference type="NCBI Taxonomy" id="579748"/>
    <lineage>
        <taxon>Bacteria</taxon>
        <taxon>Pseudomonadati</taxon>
        <taxon>Pseudomonadota</taxon>
        <taxon>Gammaproteobacteria</taxon>
        <taxon>Vibrionales</taxon>
        <taxon>Vibrionaceae</taxon>
        <taxon>Vibrio</taxon>
    </lineage>
</organism>
<accession>A0A0F4NM56</accession>
<dbReference type="InterPro" id="IPR005135">
    <property type="entry name" value="Endo/exonuclease/phosphatase"/>
</dbReference>
<dbReference type="Pfam" id="PF03372">
    <property type="entry name" value="Exo_endo_phos"/>
    <property type="match status" value="1"/>
</dbReference>
<feature type="chain" id="PRO_5002473323" description="Endonuclease/exonuclease/phosphatase domain-containing protein" evidence="1">
    <location>
        <begin position="23"/>
        <end position="294"/>
    </location>
</feature>
<sequence length="294" mass="33527">MLTAKTRLLILTLALFSLNTLANDKLSYATWNLEWLTSQPSDKFPASQRSKKDFDALNRYFVTLNSDVLAFQEVADLDALRKVIGDSYTIYLSQRSLESNQRYQFTDINQYTGVAIKHGIKAANMPDLKLDNDANSKLRFATYVVINADAQPLHLLSVHLKARCSGAYKDGRACRTLKRQSQAINHWIKQREDSGEVYVIAGDFNHNLAYGGDWMWQDLSEGTTAQLATSTTPALCKVRSRNQPDKTHQFRSLIDHVVTSKQLEVSEVKQQVYQVDDLFKYQLSDHCPMQFTLY</sequence>
<evidence type="ECO:0000313" key="4">
    <source>
        <dbReference type="Proteomes" id="UP000033673"/>
    </source>
</evidence>
<protein>
    <recommendedName>
        <fullName evidence="2">Endonuclease/exonuclease/phosphatase domain-containing protein</fullName>
    </recommendedName>
</protein>
<name>A0A0F4NM56_9VIBR</name>
<evidence type="ECO:0000259" key="2">
    <source>
        <dbReference type="Pfam" id="PF03372"/>
    </source>
</evidence>
<dbReference type="Gene3D" id="3.60.10.10">
    <property type="entry name" value="Endonuclease/exonuclease/phosphatase"/>
    <property type="match status" value="1"/>
</dbReference>
<dbReference type="GO" id="GO:0003824">
    <property type="term" value="F:catalytic activity"/>
    <property type="evidence" value="ECO:0007669"/>
    <property type="project" value="InterPro"/>
</dbReference>
<dbReference type="EMBL" id="JXXV01000012">
    <property type="protein sequence ID" value="KJY83954.1"/>
    <property type="molecule type" value="Genomic_DNA"/>
</dbReference>
<dbReference type="Proteomes" id="UP000033673">
    <property type="component" value="Unassembled WGS sequence"/>
</dbReference>
<dbReference type="AlphaFoldDB" id="A0A0F4NM56"/>
<feature type="signal peptide" evidence="1">
    <location>
        <begin position="1"/>
        <end position="22"/>
    </location>
</feature>
<dbReference type="STRING" id="579748.TW81_06410"/>
<evidence type="ECO:0000313" key="3">
    <source>
        <dbReference type="EMBL" id="KJY83954.1"/>
    </source>
</evidence>
<comment type="caution">
    <text evidence="3">The sequence shown here is derived from an EMBL/GenBank/DDBJ whole genome shotgun (WGS) entry which is preliminary data.</text>
</comment>
<dbReference type="PATRIC" id="fig|579748.3.peg.1314"/>
<keyword evidence="4" id="KW-1185">Reference proteome</keyword>
<gene>
    <name evidence="3" type="ORF">TW81_06410</name>
</gene>
<reference evidence="3 4" key="1">
    <citation type="journal article" date="2015" name="BMC Genomics">
        <title>Genome mining reveals unlocked bioactive potential of marine Gram-negative bacteria.</title>
        <authorList>
            <person name="Machado H."/>
            <person name="Sonnenschein E.C."/>
            <person name="Melchiorsen J."/>
            <person name="Gram L."/>
        </authorList>
    </citation>
    <scope>NUCLEOTIDE SEQUENCE [LARGE SCALE GENOMIC DNA]</scope>
    <source>
        <strain evidence="3 4">S2757</strain>
    </source>
</reference>
<dbReference type="OrthoDB" id="395856at2"/>
<keyword evidence="1" id="KW-0732">Signal</keyword>
<evidence type="ECO:0000256" key="1">
    <source>
        <dbReference type="SAM" id="SignalP"/>
    </source>
</evidence>
<proteinExistence type="predicted"/>
<dbReference type="SUPFAM" id="SSF56219">
    <property type="entry name" value="DNase I-like"/>
    <property type="match status" value="1"/>
</dbReference>
<dbReference type="RefSeq" id="WP_045954875.1">
    <property type="nucleotide sequence ID" value="NZ_JXXV01000012.1"/>
</dbReference>
<feature type="domain" description="Endonuclease/exonuclease/phosphatase" evidence="2">
    <location>
        <begin position="29"/>
        <end position="286"/>
    </location>
</feature>